<feature type="region of interest" description="Disordered" evidence="1">
    <location>
        <begin position="50"/>
        <end position="86"/>
    </location>
</feature>
<feature type="compositionally biased region" description="Basic and acidic residues" evidence="1">
    <location>
        <begin position="69"/>
        <end position="81"/>
    </location>
</feature>
<proteinExistence type="predicted"/>
<reference evidence="2 3" key="1">
    <citation type="submission" date="2024-09" db="EMBL/GenBank/DDBJ databases">
        <title>Rethinking Asexuality: The Enigmatic Case of Functional Sexual Genes in Lepraria (Stereocaulaceae).</title>
        <authorList>
            <person name="Doellman M."/>
            <person name="Sun Y."/>
            <person name="Barcenas-Pena A."/>
            <person name="Lumbsch H.T."/>
            <person name="Grewe F."/>
        </authorList>
    </citation>
    <scope>NUCLEOTIDE SEQUENCE [LARGE SCALE GENOMIC DNA]</scope>
    <source>
        <strain evidence="2 3">Grewe 0041</strain>
    </source>
</reference>
<dbReference type="Proteomes" id="UP001590951">
    <property type="component" value="Unassembled WGS sequence"/>
</dbReference>
<name>A0ABR4B6B6_9LECA</name>
<protein>
    <submittedName>
        <fullName evidence="2">Uncharacterized protein</fullName>
    </submittedName>
</protein>
<evidence type="ECO:0000313" key="2">
    <source>
        <dbReference type="EMBL" id="KAL2052877.1"/>
    </source>
</evidence>
<evidence type="ECO:0000256" key="1">
    <source>
        <dbReference type="SAM" id="MobiDB-lite"/>
    </source>
</evidence>
<keyword evidence="3" id="KW-1185">Reference proteome</keyword>
<gene>
    <name evidence="2" type="ORF">ABVK25_006817</name>
</gene>
<organism evidence="2 3">
    <name type="scientific">Lepraria finkii</name>
    <dbReference type="NCBI Taxonomy" id="1340010"/>
    <lineage>
        <taxon>Eukaryota</taxon>
        <taxon>Fungi</taxon>
        <taxon>Dikarya</taxon>
        <taxon>Ascomycota</taxon>
        <taxon>Pezizomycotina</taxon>
        <taxon>Lecanoromycetes</taxon>
        <taxon>OSLEUM clade</taxon>
        <taxon>Lecanoromycetidae</taxon>
        <taxon>Lecanorales</taxon>
        <taxon>Lecanorineae</taxon>
        <taxon>Stereocaulaceae</taxon>
        <taxon>Lepraria</taxon>
    </lineage>
</organism>
<comment type="caution">
    <text evidence="2">The sequence shown here is derived from an EMBL/GenBank/DDBJ whole genome shotgun (WGS) entry which is preliminary data.</text>
</comment>
<sequence length="136" mass="14677">MGTLSLCGRFAKGVGISRQKTTITGLPYSVQLAMDYKGTTPLDLAINHEKKDAQAVPRELGAKTSAELPRGRPSDGQDSRSRRIATHRVKALLPEGLGNCIYSGPSNAPKILGIRSARERLAAQDCNNTYVKGELR</sequence>
<evidence type="ECO:0000313" key="3">
    <source>
        <dbReference type="Proteomes" id="UP001590951"/>
    </source>
</evidence>
<dbReference type="EMBL" id="JBHFEH010000024">
    <property type="protein sequence ID" value="KAL2052877.1"/>
    <property type="molecule type" value="Genomic_DNA"/>
</dbReference>
<accession>A0ABR4B6B6</accession>